<dbReference type="InterPro" id="IPR045042">
    <property type="entry name" value="YnaI-like"/>
</dbReference>
<evidence type="ECO:0000313" key="11">
    <source>
        <dbReference type="EMBL" id="MDP0589767.1"/>
    </source>
</evidence>
<dbReference type="EMBL" id="JASXSV010000020">
    <property type="protein sequence ID" value="MDP0589767.1"/>
    <property type="molecule type" value="Genomic_DNA"/>
</dbReference>
<accession>A0AA90SDV5</accession>
<name>A0AA90SDV5_9GAMM</name>
<evidence type="ECO:0000256" key="2">
    <source>
        <dbReference type="ARBA" id="ARBA00008017"/>
    </source>
</evidence>
<evidence type="ECO:0000256" key="1">
    <source>
        <dbReference type="ARBA" id="ARBA00004651"/>
    </source>
</evidence>
<comment type="caution">
    <text evidence="11">The sequence shown here is derived from an EMBL/GenBank/DDBJ whole genome shotgun (WGS) entry which is preliminary data.</text>
</comment>
<feature type="transmembrane region" description="Helical" evidence="7">
    <location>
        <begin position="54"/>
        <end position="76"/>
    </location>
</feature>
<dbReference type="InterPro" id="IPR011014">
    <property type="entry name" value="MscS_channel_TM-2"/>
</dbReference>
<dbReference type="InterPro" id="IPR049278">
    <property type="entry name" value="MS_channel_C"/>
</dbReference>
<dbReference type="Gene3D" id="2.30.30.60">
    <property type="match status" value="1"/>
</dbReference>
<keyword evidence="6 7" id="KW-0472">Membrane</keyword>
<dbReference type="SUPFAM" id="SSF82861">
    <property type="entry name" value="Mechanosensitive channel protein MscS (YggB), transmembrane region"/>
    <property type="match status" value="1"/>
</dbReference>
<dbReference type="Pfam" id="PF21088">
    <property type="entry name" value="MS_channel_1st"/>
    <property type="match status" value="1"/>
</dbReference>
<comment type="similarity">
    <text evidence="2">Belongs to the MscS (TC 1.A.23) family.</text>
</comment>
<dbReference type="GO" id="GO:0005886">
    <property type="term" value="C:plasma membrane"/>
    <property type="evidence" value="ECO:0007669"/>
    <property type="project" value="UniProtKB-SubCell"/>
</dbReference>
<evidence type="ECO:0000256" key="6">
    <source>
        <dbReference type="ARBA" id="ARBA00023136"/>
    </source>
</evidence>
<evidence type="ECO:0000256" key="5">
    <source>
        <dbReference type="ARBA" id="ARBA00022989"/>
    </source>
</evidence>
<proteinExistence type="inferred from homology"/>
<keyword evidence="12" id="KW-1185">Reference proteome</keyword>
<feature type="domain" description="Mechanosensitive ion channel MscS C-terminal" evidence="9">
    <location>
        <begin position="265"/>
        <end position="342"/>
    </location>
</feature>
<dbReference type="InterPro" id="IPR011066">
    <property type="entry name" value="MscS_channel_C_sf"/>
</dbReference>
<dbReference type="InterPro" id="IPR010920">
    <property type="entry name" value="LSM_dom_sf"/>
</dbReference>
<keyword evidence="3" id="KW-1003">Cell membrane</keyword>
<evidence type="ECO:0000259" key="8">
    <source>
        <dbReference type="Pfam" id="PF00924"/>
    </source>
</evidence>
<dbReference type="SUPFAM" id="SSF50182">
    <property type="entry name" value="Sm-like ribonucleoproteins"/>
    <property type="match status" value="1"/>
</dbReference>
<keyword evidence="4 7" id="KW-0812">Transmembrane</keyword>
<feature type="domain" description="Mechanosensitive ion channel MscS" evidence="8">
    <location>
        <begin position="180"/>
        <end position="249"/>
    </location>
</feature>
<dbReference type="Proteomes" id="UP001178148">
    <property type="component" value="Unassembled WGS sequence"/>
</dbReference>
<dbReference type="SUPFAM" id="SSF82689">
    <property type="entry name" value="Mechanosensitive channel protein MscS (YggB), C-terminal domain"/>
    <property type="match status" value="1"/>
</dbReference>
<evidence type="ECO:0000259" key="9">
    <source>
        <dbReference type="Pfam" id="PF21082"/>
    </source>
</evidence>
<evidence type="ECO:0000259" key="10">
    <source>
        <dbReference type="Pfam" id="PF21088"/>
    </source>
</evidence>
<protein>
    <submittedName>
        <fullName evidence="11">Mechanosensitive ion channel family protein</fullName>
    </submittedName>
</protein>
<dbReference type="Gene3D" id="1.10.287.1260">
    <property type="match status" value="1"/>
</dbReference>
<evidence type="ECO:0000256" key="4">
    <source>
        <dbReference type="ARBA" id="ARBA00022692"/>
    </source>
</evidence>
<dbReference type="Pfam" id="PF21082">
    <property type="entry name" value="MS_channel_3rd"/>
    <property type="match status" value="1"/>
</dbReference>
<dbReference type="InterPro" id="IPR023408">
    <property type="entry name" value="MscS_beta-dom_sf"/>
</dbReference>
<feature type="transmembrane region" description="Helical" evidence="7">
    <location>
        <begin position="158"/>
        <end position="178"/>
    </location>
</feature>
<comment type="subcellular location">
    <subcellularLocation>
        <location evidence="1">Cell membrane</location>
        <topology evidence="1">Multi-pass membrane protein</topology>
    </subcellularLocation>
</comment>
<evidence type="ECO:0000256" key="3">
    <source>
        <dbReference type="ARBA" id="ARBA00022475"/>
    </source>
</evidence>
<dbReference type="InterPro" id="IPR006685">
    <property type="entry name" value="MscS_channel_2nd"/>
</dbReference>
<feature type="transmembrane region" description="Helical" evidence="7">
    <location>
        <begin position="135"/>
        <end position="152"/>
    </location>
</feature>
<dbReference type="Gene3D" id="3.30.70.100">
    <property type="match status" value="1"/>
</dbReference>
<dbReference type="GO" id="GO:0008381">
    <property type="term" value="F:mechanosensitive monoatomic ion channel activity"/>
    <property type="evidence" value="ECO:0007669"/>
    <property type="project" value="UniProtKB-ARBA"/>
</dbReference>
<dbReference type="PANTHER" id="PTHR43634:SF2">
    <property type="entry name" value="LOW CONDUCTANCE MECHANOSENSITIVE CHANNEL YNAI"/>
    <property type="match status" value="1"/>
</dbReference>
<sequence length="371" mass="41859">MSPFLQEYCHVHIPWISQFLVIIILTFALSYMARRFLAHLSQRVDIKKSPYINAIVKAARLPLSLSIWIIALGWILNLTLTFTDLPILHATPLIQRIAIILLLAWFLLSLINSSYRNLQANQFSGSTLNANTAEVLYKISHLLIIIAFSMMLLQSAGISISGLLAFGGIGGLAVGLAAKDMLTNLFGGLVLYLDRPFHVGEKIKVMGSDVEGWVEEIGWRKTRIRNYERQPIYVPNGMFGNSAVINPSRITSRRIKQFVGLRYQDLNSLQEITKEITWYIHNCGEIDLQKALEVRLIGFGASSIDIQIYCFAACTQYEDFLRIQENILLHTAQIIHKHGADIAFPTRTLDIQWPSNKNSNTTPDGEIRTDC</sequence>
<dbReference type="Pfam" id="PF00924">
    <property type="entry name" value="MS_channel_2nd"/>
    <property type="match status" value="1"/>
</dbReference>
<organism evidence="11 12">
    <name type="scientific">Candidatus Endonucleibacter bathymodioli</name>
    <dbReference type="NCBI Taxonomy" id="539814"/>
    <lineage>
        <taxon>Bacteria</taxon>
        <taxon>Pseudomonadati</taxon>
        <taxon>Pseudomonadota</taxon>
        <taxon>Gammaproteobacteria</taxon>
        <taxon>Oceanospirillales</taxon>
        <taxon>Endozoicomonadaceae</taxon>
        <taxon>Candidatus Endonucleibacter</taxon>
    </lineage>
</organism>
<evidence type="ECO:0000256" key="7">
    <source>
        <dbReference type="SAM" id="Phobius"/>
    </source>
</evidence>
<dbReference type="AlphaFoldDB" id="A0AA90SDV5"/>
<gene>
    <name evidence="11" type="ORF">QS748_11490</name>
</gene>
<feature type="domain" description="Mechanosensitive ion channel transmembrane helices 2/3" evidence="10">
    <location>
        <begin position="140"/>
        <end position="179"/>
    </location>
</feature>
<feature type="transmembrane region" description="Helical" evidence="7">
    <location>
        <begin position="12"/>
        <end position="33"/>
    </location>
</feature>
<dbReference type="PANTHER" id="PTHR43634">
    <property type="entry name" value="OW CONDUCTANCE MECHANOSENSITIVE CHANNEL"/>
    <property type="match status" value="1"/>
</dbReference>
<evidence type="ECO:0000313" key="12">
    <source>
        <dbReference type="Proteomes" id="UP001178148"/>
    </source>
</evidence>
<dbReference type="InterPro" id="IPR049142">
    <property type="entry name" value="MS_channel_1st"/>
</dbReference>
<reference evidence="11 12" key="1">
    <citation type="journal article" date="2023" name="bioRxiv">
        <title>An intranuclear bacterial parasite of deep-sea mussels expresses apoptosis inhibitors acquired from its host.</title>
        <authorList>
            <person name="Gonzalez Porras M.A."/>
            <person name="Assie A."/>
            <person name="Tietjen M."/>
            <person name="Violette M."/>
            <person name="Kleiner M."/>
            <person name="Gruber-Vodicka H."/>
            <person name="Dubilier N."/>
            <person name="Leisch N."/>
        </authorList>
    </citation>
    <scope>NUCLEOTIDE SEQUENCE [LARGE SCALE GENOMIC DNA]</scope>
    <source>
        <strain evidence="11">IAP13</strain>
    </source>
</reference>
<keyword evidence="5 7" id="KW-1133">Transmembrane helix</keyword>
<feature type="transmembrane region" description="Helical" evidence="7">
    <location>
        <begin position="96"/>
        <end position="115"/>
    </location>
</feature>